<dbReference type="PANTHER" id="PTHR13390:SF0">
    <property type="entry name" value="LIPID DROPLET-ASSOCIATED HYDROLASE"/>
    <property type="match status" value="1"/>
</dbReference>
<organism evidence="5 6">
    <name type="scientific">Trematosphaeria pertusa</name>
    <dbReference type="NCBI Taxonomy" id="390896"/>
    <lineage>
        <taxon>Eukaryota</taxon>
        <taxon>Fungi</taxon>
        <taxon>Dikarya</taxon>
        <taxon>Ascomycota</taxon>
        <taxon>Pezizomycotina</taxon>
        <taxon>Dothideomycetes</taxon>
        <taxon>Pleosporomycetidae</taxon>
        <taxon>Pleosporales</taxon>
        <taxon>Massarineae</taxon>
        <taxon>Trematosphaeriaceae</taxon>
        <taxon>Trematosphaeria</taxon>
    </lineage>
</organism>
<evidence type="ECO:0000256" key="3">
    <source>
        <dbReference type="ARBA" id="ARBA00022677"/>
    </source>
</evidence>
<dbReference type="GO" id="GO:0019915">
    <property type="term" value="P:lipid storage"/>
    <property type="evidence" value="ECO:0007669"/>
    <property type="project" value="InterPro"/>
</dbReference>
<proteinExistence type="inferred from homology"/>
<evidence type="ECO:0000256" key="2">
    <source>
        <dbReference type="ARBA" id="ARBA00008300"/>
    </source>
</evidence>
<dbReference type="RefSeq" id="XP_033688947.1">
    <property type="nucleotide sequence ID" value="XM_033831462.1"/>
</dbReference>
<dbReference type="EMBL" id="ML987191">
    <property type="protein sequence ID" value="KAF2253943.1"/>
    <property type="molecule type" value="Genomic_DNA"/>
</dbReference>
<dbReference type="Gene3D" id="3.40.50.1820">
    <property type="entry name" value="alpha/beta hydrolase"/>
    <property type="match status" value="1"/>
</dbReference>
<dbReference type="AlphaFoldDB" id="A0A6A6IXN1"/>
<comment type="similarity">
    <text evidence="2">Belongs to the AB hydrolase superfamily. LDAH family.</text>
</comment>
<reference evidence="5" key="1">
    <citation type="journal article" date="2020" name="Stud. Mycol.">
        <title>101 Dothideomycetes genomes: a test case for predicting lifestyles and emergence of pathogens.</title>
        <authorList>
            <person name="Haridas S."/>
            <person name="Albert R."/>
            <person name="Binder M."/>
            <person name="Bloem J."/>
            <person name="Labutti K."/>
            <person name="Salamov A."/>
            <person name="Andreopoulos B."/>
            <person name="Baker S."/>
            <person name="Barry K."/>
            <person name="Bills G."/>
            <person name="Bluhm B."/>
            <person name="Cannon C."/>
            <person name="Castanera R."/>
            <person name="Culley D."/>
            <person name="Daum C."/>
            <person name="Ezra D."/>
            <person name="Gonzalez J."/>
            <person name="Henrissat B."/>
            <person name="Kuo A."/>
            <person name="Liang C."/>
            <person name="Lipzen A."/>
            <person name="Lutzoni F."/>
            <person name="Magnuson J."/>
            <person name="Mondo S."/>
            <person name="Nolan M."/>
            <person name="Ohm R."/>
            <person name="Pangilinan J."/>
            <person name="Park H.-J."/>
            <person name="Ramirez L."/>
            <person name="Alfaro M."/>
            <person name="Sun H."/>
            <person name="Tritt A."/>
            <person name="Yoshinaga Y."/>
            <person name="Zwiers L.-H."/>
            <person name="Turgeon B."/>
            <person name="Goodwin S."/>
            <person name="Spatafora J."/>
            <person name="Crous P."/>
            <person name="Grigoriev I."/>
        </authorList>
    </citation>
    <scope>NUCLEOTIDE SEQUENCE</scope>
    <source>
        <strain evidence="5">CBS 122368</strain>
    </source>
</reference>
<evidence type="ECO:0000313" key="5">
    <source>
        <dbReference type="EMBL" id="KAF2253943.1"/>
    </source>
</evidence>
<name>A0A6A6IXN1_9PLEO</name>
<dbReference type="OrthoDB" id="448051at2759"/>
<accession>A0A6A6IXN1</accession>
<comment type="subcellular location">
    <subcellularLocation>
        <location evidence="1">Lipid droplet</location>
    </subcellularLocation>
</comment>
<dbReference type="GeneID" id="54584792"/>
<dbReference type="GO" id="GO:0005811">
    <property type="term" value="C:lipid droplet"/>
    <property type="evidence" value="ECO:0007669"/>
    <property type="project" value="UniProtKB-SubCell"/>
</dbReference>
<keyword evidence="4" id="KW-0378">Hydrolase</keyword>
<dbReference type="Proteomes" id="UP000800094">
    <property type="component" value="Unassembled WGS sequence"/>
</dbReference>
<dbReference type="SUPFAM" id="SSF53474">
    <property type="entry name" value="alpha/beta-Hydrolases"/>
    <property type="match status" value="1"/>
</dbReference>
<keyword evidence="3" id="KW-0551">Lipid droplet</keyword>
<gene>
    <name evidence="5" type="ORF">BU26DRAFT_538516</name>
</gene>
<evidence type="ECO:0000256" key="1">
    <source>
        <dbReference type="ARBA" id="ARBA00004502"/>
    </source>
</evidence>
<dbReference type="Pfam" id="PF10230">
    <property type="entry name" value="LIDHydrolase"/>
    <property type="match status" value="1"/>
</dbReference>
<sequence>MSSARLASSIHLQSPDLPATKPAERTYIIYYITGNPGLIEYYSTFLTHLYGLLTRHTSSNPFETIDFHIFGRSLSGFEADSQHRPRKEKRDRPPFGLQEQISHSEAALEELVREVRNGGAKDIRVIMMGHSVGAYIMLEITRRLREKVEKKVDDGIRIVGGVCLFPTVAHIAHSPSGKKSSWLLKIPTFATMASLLAKTLTFLIPTSFLSLLIRTSMSFPPDAARVTAAFLHSPHGVHQALHMARDEMQQITTDAWDAEIWGAAHPSPHPHPRPVLRFLFAKQDHWVADETRDDLIKARGTVAGGSVDGEEDEVEEWKPVMEIDEDEGWPHGFCIKHSVPVAERVYGYVKGIVESDMRRK</sequence>
<dbReference type="InterPro" id="IPR019363">
    <property type="entry name" value="LDAH"/>
</dbReference>
<keyword evidence="6" id="KW-1185">Reference proteome</keyword>
<evidence type="ECO:0000256" key="4">
    <source>
        <dbReference type="ARBA" id="ARBA00022801"/>
    </source>
</evidence>
<dbReference type="InterPro" id="IPR029058">
    <property type="entry name" value="AB_hydrolase_fold"/>
</dbReference>
<dbReference type="PANTHER" id="PTHR13390">
    <property type="entry name" value="LIPASE"/>
    <property type="match status" value="1"/>
</dbReference>
<dbReference type="GO" id="GO:0016298">
    <property type="term" value="F:lipase activity"/>
    <property type="evidence" value="ECO:0007669"/>
    <property type="project" value="InterPro"/>
</dbReference>
<evidence type="ECO:0000313" key="6">
    <source>
        <dbReference type="Proteomes" id="UP000800094"/>
    </source>
</evidence>
<protein>
    <submittedName>
        <fullName evidence="5">Uncharacterized protein</fullName>
    </submittedName>
</protein>